<dbReference type="InterPro" id="IPR015410">
    <property type="entry name" value="DUF1985"/>
</dbReference>
<evidence type="ECO:0000313" key="5">
    <source>
        <dbReference type="Proteomes" id="UP001281410"/>
    </source>
</evidence>
<evidence type="ECO:0000256" key="2">
    <source>
        <dbReference type="SAM" id="MobiDB-lite"/>
    </source>
</evidence>
<comment type="caution">
    <text evidence="4">The sequence shown here is derived from an EMBL/GenBank/DDBJ whole genome shotgun (WGS) entry which is preliminary data.</text>
</comment>
<keyword evidence="5" id="KW-1185">Reference proteome</keyword>
<reference evidence="4" key="1">
    <citation type="journal article" date="2023" name="Plant J.">
        <title>Genome sequences and population genomics provide insights into the demographic history, inbreeding, and mutation load of two 'living fossil' tree species of Dipteronia.</title>
        <authorList>
            <person name="Feng Y."/>
            <person name="Comes H.P."/>
            <person name="Chen J."/>
            <person name="Zhu S."/>
            <person name="Lu R."/>
            <person name="Zhang X."/>
            <person name="Li P."/>
            <person name="Qiu J."/>
            <person name="Olsen K.M."/>
            <person name="Qiu Y."/>
        </authorList>
    </citation>
    <scope>NUCLEOTIDE SEQUENCE</scope>
    <source>
        <strain evidence="4">NBL</strain>
    </source>
</reference>
<accession>A0AAE0ADF0</accession>
<dbReference type="EMBL" id="JANJYJ010000005">
    <property type="protein sequence ID" value="KAK3211408.1"/>
    <property type="molecule type" value="Genomic_DNA"/>
</dbReference>
<sequence length="425" mass="48122">MQMGSELKDLLKTPEDEWMDRGMKFSSSIVHRLLLRELHQDGPEDEMRFMLGPRSVRFSKVEFCLITGLKFGVIPDTSRYEMVQNGIHQRYFNGVDEVDYEQLRAVLLIGVVEEQYDAVKLCLLYILNWILMGLDEREKVPLWQIWLVEDLDAFDAFPWGAHVYRQSIIGFKHALDGRRVRYERRQQEKGADVHTVETYNIYSLAHALLIFARTALVPTAAKRVAQYYEGINEGGSLYMAADGHDGSVPDPLHHTTAGPSHTEGSDQEFGGGSPLRHRPDTEGSDPEFVAGSPLRRRQVRFVMPGGVHSREEVGGHRQDRLEQKIQDVMDAVAALREDLRKSDQERDRQHREVMDFLWGRWGSTSQSGRDGPPSHDRDSLRRDRDGGTDLATGPTTEADGPQTQGPIAGDTVRDQQMQVPGGTDT</sequence>
<dbReference type="Pfam" id="PF09331">
    <property type="entry name" value="DUF1985"/>
    <property type="match status" value="1"/>
</dbReference>
<evidence type="ECO:0000259" key="3">
    <source>
        <dbReference type="Pfam" id="PF09331"/>
    </source>
</evidence>
<evidence type="ECO:0000256" key="1">
    <source>
        <dbReference type="SAM" id="Coils"/>
    </source>
</evidence>
<feature type="compositionally biased region" description="Basic and acidic residues" evidence="2">
    <location>
        <begin position="372"/>
        <end position="387"/>
    </location>
</feature>
<dbReference type="Proteomes" id="UP001281410">
    <property type="component" value="Unassembled WGS sequence"/>
</dbReference>
<name>A0AAE0ADF0_9ROSI</name>
<evidence type="ECO:0000313" key="4">
    <source>
        <dbReference type="EMBL" id="KAK3211408.1"/>
    </source>
</evidence>
<dbReference type="PANTHER" id="PTHR48449">
    <property type="entry name" value="DUF1985 DOMAIN-CONTAINING PROTEIN"/>
    <property type="match status" value="1"/>
</dbReference>
<organism evidence="4 5">
    <name type="scientific">Dipteronia sinensis</name>
    <dbReference type="NCBI Taxonomy" id="43782"/>
    <lineage>
        <taxon>Eukaryota</taxon>
        <taxon>Viridiplantae</taxon>
        <taxon>Streptophyta</taxon>
        <taxon>Embryophyta</taxon>
        <taxon>Tracheophyta</taxon>
        <taxon>Spermatophyta</taxon>
        <taxon>Magnoliopsida</taxon>
        <taxon>eudicotyledons</taxon>
        <taxon>Gunneridae</taxon>
        <taxon>Pentapetalae</taxon>
        <taxon>rosids</taxon>
        <taxon>malvids</taxon>
        <taxon>Sapindales</taxon>
        <taxon>Sapindaceae</taxon>
        <taxon>Hippocastanoideae</taxon>
        <taxon>Acereae</taxon>
        <taxon>Dipteronia</taxon>
    </lineage>
</organism>
<feature type="domain" description="DUF1985" evidence="3">
    <location>
        <begin position="34"/>
        <end position="165"/>
    </location>
</feature>
<proteinExistence type="predicted"/>
<keyword evidence="1" id="KW-0175">Coiled coil</keyword>
<dbReference type="PANTHER" id="PTHR48449:SF1">
    <property type="entry name" value="DUF1985 DOMAIN-CONTAINING PROTEIN"/>
    <property type="match status" value="1"/>
</dbReference>
<protein>
    <recommendedName>
        <fullName evidence="3">DUF1985 domain-containing protein</fullName>
    </recommendedName>
</protein>
<gene>
    <name evidence="4" type="ORF">Dsin_016114</name>
</gene>
<dbReference type="AlphaFoldDB" id="A0AAE0ADF0"/>
<feature type="coiled-coil region" evidence="1">
    <location>
        <begin position="318"/>
        <end position="352"/>
    </location>
</feature>
<feature type="region of interest" description="Disordered" evidence="2">
    <location>
        <begin position="242"/>
        <end position="296"/>
    </location>
</feature>
<feature type="compositionally biased region" description="Basic and acidic residues" evidence="2">
    <location>
        <begin position="242"/>
        <end position="253"/>
    </location>
</feature>
<feature type="region of interest" description="Disordered" evidence="2">
    <location>
        <begin position="361"/>
        <end position="425"/>
    </location>
</feature>